<dbReference type="Gene3D" id="3.20.170.20">
    <property type="entry name" value="Protein of unknown function DUF952"/>
    <property type="match status" value="1"/>
</dbReference>
<reference evidence="1" key="1">
    <citation type="submission" date="2023-06" db="EMBL/GenBank/DDBJ databases">
        <title>Genome-scale phylogeny and comparative genomics of the fungal order Sordariales.</title>
        <authorList>
            <consortium name="Lawrence Berkeley National Laboratory"/>
            <person name="Hensen N."/>
            <person name="Bonometti L."/>
            <person name="Westerberg I."/>
            <person name="Brannstrom I.O."/>
            <person name="Guillou S."/>
            <person name="Cros-Aarteil S."/>
            <person name="Calhoun S."/>
            <person name="Haridas S."/>
            <person name="Kuo A."/>
            <person name="Mondo S."/>
            <person name="Pangilinan J."/>
            <person name="Riley R."/>
            <person name="Labutti K."/>
            <person name="Andreopoulos B."/>
            <person name="Lipzen A."/>
            <person name="Chen C."/>
            <person name="Yanf M."/>
            <person name="Daum C."/>
            <person name="Ng V."/>
            <person name="Clum A."/>
            <person name="Steindorff A."/>
            <person name="Ohm R."/>
            <person name="Martin F."/>
            <person name="Silar P."/>
            <person name="Natvig D."/>
            <person name="Lalanne C."/>
            <person name="Gautier V."/>
            <person name="Ament-Velasquez S.L."/>
            <person name="Kruys A."/>
            <person name="Hutchinson M.I."/>
            <person name="Powell A.J."/>
            <person name="Barry K."/>
            <person name="Miller A.N."/>
            <person name="Grigoriev I.V."/>
            <person name="Debuchy R."/>
            <person name="Gladieux P."/>
            <person name="Thoren M.H."/>
            <person name="Johannesson H."/>
        </authorList>
    </citation>
    <scope>NUCLEOTIDE SEQUENCE</scope>
    <source>
        <strain evidence="1">8032-3</strain>
    </source>
</reference>
<dbReference type="EMBL" id="MU838999">
    <property type="protein sequence ID" value="KAK1770829.1"/>
    <property type="molecule type" value="Genomic_DNA"/>
</dbReference>
<dbReference type="GeneID" id="85312813"/>
<comment type="caution">
    <text evidence="1">The sequence shown here is derived from an EMBL/GenBank/DDBJ whole genome shotgun (WGS) entry which is preliminary data.</text>
</comment>
<dbReference type="PANTHER" id="PTHR34129">
    <property type="entry name" value="BLR1139 PROTEIN"/>
    <property type="match status" value="1"/>
</dbReference>
<dbReference type="AlphaFoldDB" id="A0AAJ0C620"/>
<evidence type="ECO:0008006" key="3">
    <source>
        <dbReference type="Google" id="ProtNLM"/>
    </source>
</evidence>
<evidence type="ECO:0000313" key="1">
    <source>
        <dbReference type="EMBL" id="KAK1770829.1"/>
    </source>
</evidence>
<name>A0AAJ0C620_9PEZI</name>
<sequence length="125" mass="13428">MAPPIPLPKYVYKITPSPPPSPLPESYPASDLDARDGFIHLSTAAQIPVTAGLFFAGDAAIWVIKVRLGPHLAAATRWEDSLPGCPHLHGRSFGRADIEGVAEFRREGGGDWAEVLGREGKGFLE</sequence>
<dbReference type="SUPFAM" id="SSF56399">
    <property type="entry name" value="ADP-ribosylation"/>
    <property type="match status" value="1"/>
</dbReference>
<protein>
    <recommendedName>
        <fullName evidence="3">DUF952 domain-containing protein</fullName>
    </recommendedName>
</protein>
<keyword evidence="2" id="KW-1185">Reference proteome</keyword>
<dbReference type="RefSeq" id="XP_060287042.1">
    <property type="nucleotide sequence ID" value="XM_060429626.1"/>
</dbReference>
<dbReference type="Proteomes" id="UP001244011">
    <property type="component" value="Unassembled WGS sequence"/>
</dbReference>
<gene>
    <name evidence="1" type="ORF">QBC33DRAFT_555333</name>
</gene>
<evidence type="ECO:0000313" key="2">
    <source>
        <dbReference type="Proteomes" id="UP001244011"/>
    </source>
</evidence>
<dbReference type="InterPro" id="IPR009297">
    <property type="entry name" value="DUF952"/>
</dbReference>
<accession>A0AAJ0C620</accession>
<dbReference type="Pfam" id="PF06108">
    <property type="entry name" value="DUF952"/>
    <property type="match status" value="1"/>
</dbReference>
<dbReference type="PANTHER" id="PTHR34129:SF1">
    <property type="entry name" value="DUF952 DOMAIN-CONTAINING PROTEIN"/>
    <property type="match status" value="1"/>
</dbReference>
<organism evidence="1 2">
    <name type="scientific">Phialemonium atrogriseum</name>
    <dbReference type="NCBI Taxonomy" id="1093897"/>
    <lineage>
        <taxon>Eukaryota</taxon>
        <taxon>Fungi</taxon>
        <taxon>Dikarya</taxon>
        <taxon>Ascomycota</taxon>
        <taxon>Pezizomycotina</taxon>
        <taxon>Sordariomycetes</taxon>
        <taxon>Sordariomycetidae</taxon>
        <taxon>Cephalothecales</taxon>
        <taxon>Cephalothecaceae</taxon>
        <taxon>Phialemonium</taxon>
    </lineage>
</organism>
<proteinExistence type="predicted"/>